<reference evidence="2 3" key="1">
    <citation type="journal article" date="2007" name="Genome Res.">
        <title>Genome characteristics of facultatively symbiotic Frankia sp. strains reflect host range and host plant biogeography.</title>
        <authorList>
            <person name="Normand P."/>
            <person name="Lapierre P."/>
            <person name="Tisa L.S."/>
            <person name="Gogarten J.P."/>
            <person name="Alloisio N."/>
            <person name="Bagnarol E."/>
            <person name="Bassi C.A."/>
            <person name="Berry A.M."/>
            <person name="Bickhart D.M."/>
            <person name="Choisne N."/>
            <person name="Couloux A."/>
            <person name="Cournoyer B."/>
            <person name="Cruveiller S."/>
            <person name="Daubin V."/>
            <person name="Demange N."/>
            <person name="Francino M.P."/>
            <person name="Goltsman E."/>
            <person name="Huang Y."/>
            <person name="Kopp O.R."/>
            <person name="Labarre L."/>
            <person name="Lapidus A."/>
            <person name="Lavire C."/>
            <person name="Marechal J."/>
            <person name="Martinez M."/>
            <person name="Mastronunzio J.E."/>
            <person name="Mullin B.C."/>
            <person name="Niemann J."/>
            <person name="Pujic P."/>
            <person name="Rawnsley T."/>
            <person name="Rouy Z."/>
            <person name="Schenowitz C."/>
            <person name="Sellstedt A."/>
            <person name="Tavares F."/>
            <person name="Tomkins J.P."/>
            <person name="Vallenet D."/>
            <person name="Valverde C."/>
            <person name="Wall L.G."/>
            <person name="Wang Y."/>
            <person name="Medigue C."/>
            <person name="Benson D.R."/>
        </authorList>
    </citation>
    <scope>NUCLEOTIDE SEQUENCE [LARGE SCALE GENOMIC DNA]</scope>
    <source>
        <strain evidence="3">DSM 45818 / CECT 9043 / CcI3</strain>
    </source>
</reference>
<dbReference type="eggNOG" id="COG0675">
    <property type="taxonomic scope" value="Bacteria"/>
</dbReference>
<keyword evidence="3" id="KW-1185">Reference proteome</keyword>
<dbReference type="HOGENOM" id="CLU_3043679_0_0_11"/>
<protein>
    <recommendedName>
        <fullName evidence="4">Transposase</fullName>
    </recommendedName>
</protein>
<evidence type="ECO:0000256" key="1">
    <source>
        <dbReference type="SAM" id="MobiDB-lite"/>
    </source>
</evidence>
<dbReference type="AlphaFoldDB" id="Q2JEQ8"/>
<sequence>MKRTKARAKVARIHGRIRDRRRDHPHTPSTRIIRENQTVVEPWGHGEQGPRRRA</sequence>
<evidence type="ECO:0000313" key="3">
    <source>
        <dbReference type="Proteomes" id="UP000001937"/>
    </source>
</evidence>
<evidence type="ECO:0000313" key="2">
    <source>
        <dbReference type="EMBL" id="ABD10234.1"/>
    </source>
</evidence>
<feature type="compositionally biased region" description="Polar residues" evidence="1">
    <location>
        <begin position="27"/>
        <end position="39"/>
    </location>
</feature>
<name>Q2JEQ8_FRACC</name>
<gene>
    <name evidence="2" type="ordered locus">Francci3_0850</name>
</gene>
<accession>Q2JEQ8</accession>
<feature type="region of interest" description="Disordered" evidence="1">
    <location>
        <begin position="18"/>
        <end position="54"/>
    </location>
</feature>
<dbReference type="Proteomes" id="UP000001937">
    <property type="component" value="Chromosome"/>
</dbReference>
<evidence type="ECO:0008006" key="4">
    <source>
        <dbReference type="Google" id="ProtNLM"/>
    </source>
</evidence>
<dbReference type="KEGG" id="fra:Francci3_0850"/>
<organism evidence="2 3">
    <name type="scientific">Frankia casuarinae (strain DSM 45818 / CECT 9043 / HFP020203 / CcI3)</name>
    <dbReference type="NCBI Taxonomy" id="106370"/>
    <lineage>
        <taxon>Bacteria</taxon>
        <taxon>Bacillati</taxon>
        <taxon>Actinomycetota</taxon>
        <taxon>Actinomycetes</taxon>
        <taxon>Frankiales</taxon>
        <taxon>Frankiaceae</taxon>
        <taxon>Frankia</taxon>
    </lineage>
</organism>
<proteinExistence type="predicted"/>
<dbReference type="EMBL" id="CP000249">
    <property type="protein sequence ID" value="ABD10234.1"/>
    <property type="molecule type" value="Genomic_DNA"/>
</dbReference>
<dbReference type="STRING" id="106370.Francci3_0850"/>